<protein>
    <submittedName>
        <fullName evidence="1">Uncharacterized protein</fullName>
    </submittedName>
</protein>
<organism evidence="1 2">
    <name type="scientific">Selenomonas dianae</name>
    <dbReference type="NCBI Taxonomy" id="135079"/>
    <lineage>
        <taxon>Bacteria</taxon>
        <taxon>Bacillati</taxon>
        <taxon>Bacillota</taxon>
        <taxon>Negativicutes</taxon>
        <taxon>Selenomonadales</taxon>
        <taxon>Selenomonadaceae</taxon>
        <taxon>Selenomonas</taxon>
    </lineage>
</organism>
<evidence type="ECO:0000313" key="2">
    <source>
        <dbReference type="Proteomes" id="UP001500399"/>
    </source>
</evidence>
<name>A0ABN0T5A0_9FIRM</name>
<accession>A0ABN0T5A0</accession>
<keyword evidence="2" id="KW-1185">Reference proteome</keyword>
<dbReference type="Proteomes" id="UP001500399">
    <property type="component" value="Unassembled WGS sequence"/>
</dbReference>
<evidence type="ECO:0000313" key="1">
    <source>
        <dbReference type="EMBL" id="GAA0213011.1"/>
    </source>
</evidence>
<sequence>MTKEDFINASVGFKGSKFFLYAAEVDGGMCTVAHGEIEDIVIAALDIIEKAAKRNSNNPRYVRYLLYTMLLLVTKWDASPAYAAEKAEQVPCAENNGVRAHL</sequence>
<dbReference type="RefSeq" id="WP_304987492.1">
    <property type="nucleotide sequence ID" value="NZ_BAAACR010000012.1"/>
</dbReference>
<gene>
    <name evidence="1" type="ORF">GCM10008919_15290</name>
</gene>
<reference evidence="1 2" key="1">
    <citation type="journal article" date="2019" name="Int. J. Syst. Evol. Microbiol.">
        <title>The Global Catalogue of Microorganisms (GCM) 10K type strain sequencing project: providing services to taxonomists for standard genome sequencing and annotation.</title>
        <authorList>
            <consortium name="The Broad Institute Genomics Platform"/>
            <consortium name="The Broad Institute Genome Sequencing Center for Infectious Disease"/>
            <person name="Wu L."/>
            <person name="Ma J."/>
        </authorList>
    </citation>
    <scope>NUCLEOTIDE SEQUENCE [LARGE SCALE GENOMIC DNA]</scope>
    <source>
        <strain evidence="1 2">JCM 8542</strain>
    </source>
</reference>
<dbReference type="EMBL" id="BAAACR010000012">
    <property type="protein sequence ID" value="GAA0213011.1"/>
    <property type="molecule type" value="Genomic_DNA"/>
</dbReference>
<comment type="caution">
    <text evidence="1">The sequence shown here is derived from an EMBL/GenBank/DDBJ whole genome shotgun (WGS) entry which is preliminary data.</text>
</comment>
<proteinExistence type="predicted"/>